<name>A0A6C0C7S7_9ZZZZ</name>
<proteinExistence type="predicted"/>
<dbReference type="AlphaFoldDB" id="A0A6C0C7S7"/>
<protein>
    <submittedName>
        <fullName evidence="1">Uncharacterized protein</fullName>
    </submittedName>
</protein>
<reference evidence="1" key="1">
    <citation type="journal article" date="2020" name="Nature">
        <title>Giant virus diversity and host interactions through global metagenomics.</title>
        <authorList>
            <person name="Schulz F."/>
            <person name="Roux S."/>
            <person name="Paez-Espino D."/>
            <person name="Jungbluth S."/>
            <person name="Walsh D.A."/>
            <person name="Denef V.J."/>
            <person name="McMahon K.D."/>
            <person name="Konstantinidis K.T."/>
            <person name="Eloe-Fadrosh E.A."/>
            <person name="Kyrpides N.C."/>
            <person name="Woyke T."/>
        </authorList>
    </citation>
    <scope>NUCLEOTIDE SEQUENCE</scope>
    <source>
        <strain evidence="1">GVMAG-M-3300020187-37</strain>
    </source>
</reference>
<organism evidence="1">
    <name type="scientific">viral metagenome</name>
    <dbReference type="NCBI Taxonomy" id="1070528"/>
    <lineage>
        <taxon>unclassified sequences</taxon>
        <taxon>metagenomes</taxon>
        <taxon>organismal metagenomes</taxon>
    </lineage>
</organism>
<evidence type="ECO:0000313" key="1">
    <source>
        <dbReference type="EMBL" id="QHS99814.1"/>
    </source>
</evidence>
<sequence length="81" mass="9819">MSSMNDIPFGCLQQITDRVTYLRRAEFNQRQRQYTLLREMSKIGEYIIYSNEHADSTRPLLPLKWQREPLHTPWRKECVPH</sequence>
<accession>A0A6C0C7S7</accession>
<dbReference type="EMBL" id="MN739348">
    <property type="protein sequence ID" value="QHS99814.1"/>
    <property type="molecule type" value="Genomic_DNA"/>
</dbReference>